<feature type="compositionally biased region" description="Acidic residues" evidence="3">
    <location>
        <begin position="149"/>
        <end position="161"/>
    </location>
</feature>
<dbReference type="GO" id="GO:0005669">
    <property type="term" value="C:transcription factor TFIID complex"/>
    <property type="evidence" value="ECO:0007669"/>
    <property type="project" value="InterPro"/>
</dbReference>
<evidence type="ECO:0000313" key="6">
    <source>
        <dbReference type="Proteomes" id="UP001200034"/>
    </source>
</evidence>
<evidence type="ECO:0000256" key="2">
    <source>
        <dbReference type="PROSITE-ProRule" id="PRU00035"/>
    </source>
</evidence>
<sequence>MAMPKNTVIHNDDQITLSFLLDKVHDDVLLLTDSTPFRKPAKKKVNNTVVKNPMDLETMGMNIVNQVYQSRADYLQDIQLIADNTAKCKGANAKHTICARNMLEHARGKMKEYDHFFCQLEVNIIKHLKQAKAKLSACGDVTDSSDGSDVSDSDESDDSRM</sequence>
<dbReference type="GO" id="GO:0051123">
    <property type="term" value="P:RNA polymerase II preinitiation complex assembly"/>
    <property type="evidence" value="ECO:0007669"/>
    <property type="project" value="TreeGrafter"/>
</dbReference>
<feature type="domain" description="Bromo" evidence="4">
    <location>
        <begin position="49"/>
        <end position="96"/>
    </location>
</feature>
<gene>
    <name evidence="5" type="ORF">KR093_002173</name>
</gene>
<feature type="region of interest" description="Disordered" evidence="3">
    <location>
        <begin position="139"/>
        <end position="161"/>
    </location>
</feature>
<accession>A0AAD4KAM2</accession>
<protein>
    <recommendedName>
        <fullName evidence="4">Bromo domain-containing protein</fullName>
    </recommendedName>
</protein>
<evidence type="ECO:0000256" key="1">
    <source>
        <dbReference type="ARBA" id="ARBA00023117"/>
    </source>
</evidence>
<dbReference type="Proteomes" id="UP001200034">
    <property type="component" value="Unassembled WGS sequence"/>
</dbReference>
<dbReference type="InterPro" id="IPR040240">
    <property type="entry name" value="TAF1"/>
</dbReference>
<organism evidence="5 6">
    <name type="scientific">Drosophila rubida</name>
    <dbReference type="NCBI Taxonomy" id="30044"/>
    <lineage>
        <taxon>Eukaryota</taxon>
        <taxon>Metazoa</taxon>
        <taxon>Ecdysozoa</taxon>
        <taxon>Arthropoda</taxon>
        <taxon>Hexapoda</taxon>
        <taxon>Insecta</taxon>
        <taxon>Pterygota</taxon>
        <taxon>Neoptera</taxon>
        <taxon>Endopterygota</taxon>
        <taxon>Diptera</taxon>
        <taxon>Brachycera</taxon>
        <taxon>Muscomorpha</taxon>
        <taxon>Ephydroidea</taxon>
        <taxon>Drosophilidae</taxon>
        <taxon>Drosophila</taxon>
    </lineage>
</organism>
<dbReference type="GO" id="GO:0004402">
    <property type="term" value="F:histone acetyltransferase activity"/>
    <property type="evidence" value="ECO:0007669"/>
    <property type="project" value="InterPro"/>
</dbReference>
<dbReference type="GO" id="GO:0016251">
    <property type="term" value="F:RNA polymerase II general transcription initiation factor activity"/>
    <property type="evidence" value="ECO:0007669"/>
    <property type="project" value="InterPro"/>
</dbReference>
<evidence type="ECO:0000259" key="4">
    <source>
        <dbReference type="PROSITE" id="PS50014"/>
    </source>
</evidence>
<evidence type="ECO:0000256" key="3">
    <source>
        <dbReference type="SAM" id="MobiDB-lite"/>
    </source>
</evidence>
<dbReference type="PANTHER" id="PTHR13900:SF0">
    <property type="entry name" value="TRANSCRIPTION INITIATION FACTOR TFIID SUBUNIT 1"/>
    <property type="match status" value="1"/>
</dbReference>
<dbReference type="Gene3D" id="1.20.920.10">
    <property type="entry name" value="Bromodomain-like"/>
    <property type="match status" value="1"/>
</dbReference>
<dbReference type="GO" id="GO:0017025">
    <property type="term" value="F:TBP-class protein binding"/>
    <property type="evidence" value="ECO:0007669"/>
    <property type="project" value="InterPro"/>
</dbReference>
<dbReference type="EMBL" id="JAJJHW010000681">
    <property type="protein sequence ID" value="KAH8384596.1"/>
    <property type="molecule type" value="Genomic_DNA"/>
</dbReference>
<dbReference type="PANTHER" id="PTHR13900">
    <property type="entry name" value="TRANSCRIPTION INITIATION FACTOR TFIID"/>
    <property type="match status" value="1"/>
</dbReference>
<dbReference type="SUPFAM" id="SSF47370">
    <property type="entry name" value="Bromodomain"/>
    <property type="match status" value="1"/>
</dbReference>
<keyword evidence="6" id="KW-1185">Reference proteome</keyword>
<dbReference type="Pfam" id="PF00439">
    <property type="entry name" value="Bromodomain"/>
    <property type="match status" value="1"/>
</dbReference>
<dbReference type="SMART" id="SM00297">
    <property type="entry name" value="BROMO"/>
    <property type="match status" value="1"/>
</dbReference>
<keyword evidence="1 2" id="KW-0103">Bromodomain</keyword>
<dbReference type="AlphaFoldDB" id="A0AAD4KAM2"/>
<dbReference type="InterPro" id="IPR036427">
    <property type="entry name" value="Bromodomain-like_sf"/>
</dbReference>
<proteinExistence type="predicted"/>
<evidence type="ECO:0000313" key="5">
    <source>
        <dbReference type="EMBL" id="KAH8384596.1"/>
    </source>
</evidence>
<reference evidence="5" key="1">
    <citation type="journal article" date="2021" name="Mol. Ecol. Resour.">
        <title>Phylogenomic analyses of the genus Drosophila reveals genomic signals of climate adaptation.</title>
        <authorList>
            <person name="Li F."/>
            <person name="Rane R.V."/>
            <person name="Luria V."/>
            <person name="Xiong Z."/>
            <person name="Chen J."/>
            <person name="Li Z."/>
            <person name="Catullo R.A."/>
            <person name="Griffin P.C."/>
            <person name="Schiffer M."/>
            <person name="Pearce S."/>
            <person name="Lee S.F."/>
            <person name="McElroy K."/>
            <person name="Stocker A."/>
            <person name="Shirriffs J."/>
            <person name="Cockerell F."/>
            <person name="Coppin C."/>
            <person name="Sgro C.M."/>
            <person name="Karger A."/>
            <person name="Cain J.W."/>
            <person name="Weber J.A."/>
            <person name="Santpere G."/>
            <person name="Kirschner M.W."/>
            <person name="Hoffmann A.A."/>
            <person name="Oakeshott J.G."/>
            <person name="Zhang G."/>
        </authorList>
    </citation>
    <scope>NUCLEOTIDE SEQUENCE</scope>
    <source>
        <strain evidence="5">BGI-SZ-2011g</strain>
    </source>
</reference>
<comment type="caution">
    <text evidence="5">The sequence shown here is derived from an EMBL/GenBank/DDBJ whole genome shotgun (WGS) entry which is preliminary data.</text>
</comment>
<dbReference type="PROSITE" id="PS50014">
    <property type="entry name" value="BROMODOMAIN_2"/>
    <property type="match status" value="1"/>
</dbReference>
<name>A0AAD4KAM2_9MUSC</name>
<dbReference type="InterPro" id="IPR001487">
    <property type="entry name" value="Bromodomain"/>
</dbReference>